<dbReference type="PROSITE" id="PS50025">
    <property type="entry name" value="LAM_G_DOMAIN"/>
    <property type="match status" value="2"/>
</dbReference>
<dbReference type="InterPro" id="IPR050372">
    <property type="entry name" value="Neurexin-related_CASP"/>
</dbReference>
<keyword evidence="1 2" id="KW-1015">Disulfide bond</keyword>
<dbReference type="InterPro" id="IPR000152">
    <property type="entry name" value="EGF-type_Asp/Asn_hydroxyl_site"/>
</dbReference>
<dbReference type="InterPro" id="IPR001791">
    <property type="entry name" value="Laminin_G"/>
</dbReference>
<dbReference type="AlphaFoldDB" id="A0A9P1INC1"/>
<keyword evidence="3" id="KW-1133">Transmembrane helix</keyword>
<dbReference type="PROSITE" id="PS01186">
    <property type="entry name" value="EGF_2"/>
    <property type="match status" value="1"/>
</dbReference>
<dbReference type="Pfam" id="PF00008">
    <property type="entry name" value="EGF"/>
    <property type="match status" value="1"/>
</dbReference>
<dbReference type="PROSITE" id="PS00022">
    <property type="entry name" value="EGF_1"/>
    <property type="match status" value="1"/>
</dbReference>
<dbReference type="SMART" id="SM00282">
    <property type="entry name" value="LamG"/>
    <property type="match status" value="2"/>
</dbReference>
<keyword evidence="2" id="KW-0245">EGF-like domain</keyword>
<dbReference type="PROSITE" id="PS00010">
    <property type="entry name" value="ASX_HYDROXYL"/>
    <property type="match status" value="1"/>
</dbReference>
<keyword evidence="3" id="KW-0812">Transmembrane</keyword>
<dbReference type="SMART" id="SM00181">
    <property type="entry name" value="EGF"/>
    <property type="match status" value="2"/>
</dbReference>
<reference evidence="6" key="1">
    <citation type="submission" date="2022-11" db="EMBL/GenBank/DDBJ databases">
        <authorList>
            <person name="Kikuchi T."/>
        </authorList>
    </citation>
    <scope>NUCLEOTIDE SEQUENCE</scope>
    <source>
        <strain evidence="6">PS1010</strain>
    </source>
</reference>
<dbReference type="InterPro" id="IPR013320">
    <property type="entry name" value="ConA-like_dom_sf"/>
</dbReference>
<dbReference type="PROSITE" id="PS50026">
    <property type="entry name" value="EGF_3"/>
    <property type="match status" value="2"/>
</dbReference>
<dbReference type="CDD" id="cd00110">
    <property type="entry name" value="LamG"/>
    <property type="match status" value="2"/>
</dbReference>
<evidence type="ECO:0000256" key="3">
    <source>
        <dbReference type="SAM" id="Phobius"/>
    </source>
</evidence>
<dbReference type="CDD" id="cd00054">
    <property type="entry name" value="EGF_CA"/>
    <property type="match status" value="2"/>
</dbReference>
<keyword evidence="3" id="KW-0472">Membrane</keyword>
<comment type="caution">
    <text evidence="6">The sequence shown here is derived from an EMBL/GenBank/DDBJ whole genome shotgun (WGS) entry which is preliminary data.</text>
</comment>
<evidence type="ECO:0000313" key="6">
    <source>
        <dbReference type="EMBL" id="CAI5447216.1"/>
    </source>
</evidence>
<dbReference type="GO" id="GO:0005509">
    <property type="term" value="F:calcium ion binding"/>
    <property type="evidence" value="ECO:0007669"/>
    <property type="project" value="InterPro"/>
</dbReference>
<dbReference type="Pfam" id="PF02210">
    <property type="entry name" value="Laminin_G_2"/>
    <property type="match status" value="2"/>
</dbReference>
<feature type="domain" description="Laminin G" evidence="4">
    <location>
        <begin position="145"/>
        <end position="313"/>
    </location>
</feature>
<feature type="disulfide bond" evidence="2">
    <location>
        <begin position="494"/>
        <end position="503"/>
    </location>
</feature>
<organism evidence="6 7">
    <name type="scientific">Caenorhabditis angaria</name>
    <dbReference type="NCBI Taxonomy" id="860376"/>
    <lineage>
        <taxon>Eukaryota</taxon>
        <taxon>Metazoa</taxon>
        <taxon>Ecdysozoa</taxon>
        <taxon>Nematoda</taxon>
        <taxon>Chromadorea</taxon>
        <taxon>Rhabditida</taxon>
        <taxon>Rhabditina</taxon>
        <taxon>Rhabditomorpha</taxon>
        <taxon>Rhabditoidea</taxon>
        <taxon>Rhabditidae</taxon>
        <taxon>Peloderinae</taxon>
        <taxon>Caenorhabditis</taxon>
    </lineage>
</organism>
<evidence type="ECO:0000256" key="1">
    <source>
        <dbReference type="ARBA" id="ARBA00023157"/>
    </source>
</evidence>
<dbReference type="Proteomes" id="UP001152747">
    <property type="component" value="Unassembled WGS sequence"/>
</dbReference>
<dbReference type="InterPro" id="IPR000742">
    <property type="entry name" value="EGF"/>
</dbReference>
<evidence type="ECO:0000313" key="7">
    <source>
        <dbReference type="Proteomes" id="UP001152747"/>
    </source>
</evidence>
<evidence type="ECO:0000259" key="4">
    <source>
        <dbReference type="PROSITE" id="PS50025"/>
    </source>
</evidence>
<dbReference type="GO" id="GO:0016020">
    <property type="term" value="C:membrane"/>
    <property type="evidence" value="ECO:0007669"/>
    <property type="project" value="UniProtKB-SubCell"/>
</dbReference>
<dbReference type="InterPro" id="IPR001881">
    <property type="entry name" value="EGF-like_Ca-bd_dom"/>
</dbReference>
<protein>
    <submittedName>
        <fullName evidence="6">Uncharacterized protein</fullName>
    </submittedName>
</protein>
<proteinExistence type="predicted"/>
<dbReference type="SUPFAM" id="SSF49899">
    <property type="entry name" value="Concanavalin A-like lectins/glucanases"/>
    <property type="match status" value="4"/>
</dbReference>
<accession>A0A9P1INC1</accession>
<feature type="transmembrane region" description="Helical" evidence="3">
    <location>
        <begin position="1126"/>
        <end position="1151"/>
    </location>
</feature>
<dbReference type="EMBL" id="CANHGI010000004">
    <property type="protein sequence ID" value="CAI5447216.1"/>
    <property type="molecule type" value="Genomic_DNA"/>
</dbReference>
<name>A0A9P1INC1_9PELO</name>
<dbReference type="OrthoDB" id="26719at2759"/>
<dbReference type="Gene3D" id="2.60.120.200">
    <property type="match status" value="3"/>
</dbReference>
<comment type="caution">
    <text evidence="2">Lacks conserved residue(s) required for the propagation of feature annotation.</text>
</comment>
<dbReference type="PANTHER" id="PTHR15036">
    <property type="entry name" value="PIKACHURIN-LIKE PROTEIN"/>
    <property type="match status" value="1"/>
</dbReference>
<sequence length="1211" mass="135167">MTRENQFIYTYVLPPSPFLMRFQIFVLISVSFCCWVPFVCSECTDVSFAAASNSKLDGLKRITRIAVSGHISAYHVKIRIGQEDDYHILRTQNGNALVLYSTLSNTPSWTHVDVLASQIKISPAFSQVEEDIRSPLLVLTVCDYETQIISFDDSPFTIDTHQSGLVSMYENDLLIQFRTYRSGIFFFSMADQGDVLIAQIIRGTIHVIFDFGSLTPSKISGGKALDDGQWHEMRWLHQFDSVQLSIDGVMLNQTAPTGLYRKLDLHNIVHIGGRPSDDFSAGIETSFTGCMSRVQLNSIDLLELAPADNHSPCLMPKPPSFTLLNDSRAIIPFQFLPFSFEFRLVPKSGSLVTLFDATNGTLVDVIIDENMKMHLISNITKFRQIANPQIDVSNGAWHSFSIRIRGARMEIDIDGYTVLWLEGHEVRRVSQLLSNFILSQSGCYRSATIDLQQVRVDGEVTRGNCGYQEKCLPNPCENRGQCQQSALDDYVCECRSGYKGKNCHTTDTPHSCEEWAFTKGNKFKAMKGAQVLIDIDGGAKMAPINVTCKMERDELGVDGITTILSHDLKRPMIVTGDNKPGQVRHSLAYGISTDQMDRLVEGFETCSQFMRYTCRGGVRLMTQGEERSPSSWYSTRSDKHGLQWGEAPPYSRMCSCAINGSCLHNRMCNCDSGEDATDEGVNSYSQLLPVTGLFLGGTTKSSSIEVEIGPLKCRNRATFESITFSDRNAKLSGVQSFSGRTFDVSMHVKFSHSQISILGWYSTDDLHWFHLYVNDGKIVGEVVNGGEAQQIVSDNRYDDGMFHSIYWEADETSMYLKVDGIRKSIKHSFVLPNVYSWIIGSRTEKGSTGFAGVIRNVYLCGVELPVIQYARKSVGGISIGDDGYCRPDLCQNGGKCVDKYDGYVCDCSLTPFGGTDCTKEYGMMIPLGSTIQIPWQNPAHSSNCHRIAIQTASRNVSILRSVSLFGEATFNMTLDEDGYLNMNAYDGIFFHYSRLSKRQNLSDDIMHDISFCSSKHHFNLSIDGMNMVSIDGNWTFFDSLNSWNYLDTAFEGCVSRIQTGVSFPLKNPKANRFNYSGKIRFGVCPVEAVSRQKMYDFHPGPMTTSTLSTSTSDIRIFSISQHKQRIVSIATISGCFVLASFIACMLLLICYMRSRPEGVYKTNETGGEIIVGDCSPSRSEEPLVVHKTTNMSNNNNNNGIMYSSGGKEYFC</sequence>
<feature type="domain" description="EGF-like" evidence="5">
    <location>
        <begin position="881"/>
        <end position="918"/>
    </location>
</feature>
<keyword evidence="7" id="KW-1185">Reference proteome</keyword>
<dbReference type="PANTHER" id="PTHR15036:SF49">
    <property type="entry name" value="AXOTACTIN"/>
    <property type="match status" value="1"/>
</dbReference>
<dbReference type="SMART" id="SM00179">
    <property type="entry name" value="EGF_CA"/>
    <property type="match status" value="2"/>
</dbReference>
<gene>
    <name evidence="6" type="ORF">CAMP_LOCUS9853</name>
</gene>
<evidence type="ECO:0000259" key="5">
    <source>
        <dbReference type="PROSITE" id="PS50026"/>
    </source>
</evidence>
<dbReference type="Gene3D" id="2.10.25.10">
    <property type="entry name" value="Laminin"/>
    <property type="match status" value="1"/>
</dbReference>
<evidence type="ECO:0000256" key="2">
    <source>
        <dbReference type="PROSITE-ProRule" id="PRU00076"/>
    </source>
</evidence>
<feature type="domain" description="EGF-like" evidence="5">
    <location>
        <begin position="467"/>
        <end position="504"/>
    </location>
</feature>
<dbReference type="Gene3D" id="2.60.120.1000">
    <property type="match status" value="1"/>
</dbReference>
<feature type="domain" description="Laminin G" evidence="4">
    <location>
        <begin position="718"/>
        <end position="885"/>
    </location>
</feature>